<feature type="transmembrane region" description="Helical" evidence="1">
    <location>
        <begin position="38"/>
        <end position="59"/>
    </location>
</feature>
<keyword evidence="1" id="KW-0812">Transmembrane</keyword>
<dbReference type="KEGG" id="ibu:IB211_02656c"/>
<evidence type="ECO:0000313" key="3">
    <source>
        <dbReference type="Proteomes" id="UP000064844"/>
    </source>
</evidence>
<feature type="transmembrane region" description="Helical" evidence="1">
    <location>
        <begin position="6"/>
        <end position="26"/>
    </location>
</feature>
<feature type="transmembrane region" description="Helical" evidence="1">
    <location>
        <begin position="65"/>
        <end position="86"/>
    </location>
</feature>
<dbReference type="Proteomes" id="UP000064844">
    <property type="component" value="Chromosome"/>
</dbReference>
<protein>
    <submittedName>
        <fullName evidence="2">Uncharacterized protein</fullName>
    </submittedName>
</protein>
<reference evidence="2 3" key="1">
    <citation type="journal article" date="2015" name="Nat. Commun.">
        <title>Production of butyrate from lysine and the Amadori product fructoselysine by a human gut commensal.</title>
        <authorList>
            <person name="Bui T.P."/>
            <person name="Ritari J."/>
            <person name="Boeren S."/>
            <person name="de Waard P."/>
            <person name="Plugge C.M."/>
            <person name="de Vos W.M."/>
        </authorList>
    </citation>
    <scope>NUCLEOTIDE SEQUENCE [LARGE SCALE GENOMIC DNA]</scope>
    <source>
        <strain evidence="2 3">AF211</strain>
    </source>
</reference>
<dbReference type="OrthoDB" id="9970053at2"/>
<dbReference type="EMBL" id="CP011307">
    <property type="protein sequence ID" value="ALP95047.1"/>
    <property type="molecule type" value="Genomic_DNA"/>
</dbReference>
<dbReference type="STRING" id="1297617.IB211_02656c"/>
<sequence>MEWLLLIAFAPLLLMLSLQLLLLRLTRRRARCLRWAPLLLLSVPLWGAVACWLDGGWFWQLGVALFLGIGASALTGWGLAWGVCALRRRKGAP</sequence>
<accession>A0A0S2W7E1</accession>
<keyword evidence="3" id="KW-1185">Reference proteome</keyword>
<organism evidence="2 3">
    <name type="scientific">Intestinimonas butyriciproducens</name>
    <dbReference type="NCBI Taxonomy" id="1297617"/>
    <lineage>
        <taxon>Bacteria</taxon>
        <taxon>Bacillati</taxon>
        <taxon>Bacillota</taxon>
        <taxon>Clostridia</taxon>
        <taxon>Eubacteriales</taxon>
        <taxon>Intestinimonas</taxon>
    </lineage>
</organism>
<name>A0A0S2W7E1_9FIRM</name>
<evidence type="ECO:0000256" key="1">
    <source>
        <dbReference type="SAM" id="Phobius"/>
    </source>
</evidence>
<reference evidence="3" key="2">
    <citation type="submission" date="2015-04" db="EMBL/GenBank/DDBJ databases">
        <title>A butyrogenic pathway from the amino acid lysine in a human gut commensal.</title>
        <authorList>
            <person name="de Vos W.M."/>
            <person name="Bui N.T.P."/>
            <person name="Plugge C.M."/>
            <person name="Ritari J."/>
        </authorList>
    </citation>
    <scope>NUCLEOTIDE SEQUENCE [LARGE SCALE GENOMIC DNA]</scope>
    <source>
        <strain evidence="3">AF211</strain>
    </source>
</reference>
<dbReference type="AlphaFoldDB" id="A0A0S2W7E1"/>
<keyword evidence="1" id="KW-0472">Membrane</keyword>
<evidence type="ECO:0000313" key="2">
    <source>
        <dbReference type="EMBL" id="ALP95047.1"/>
    </source>
</evidence>
<proteinExistence type="predicted"/>
<dbReference type="GeneID" id="93230175"/>
<dbReference type="RefSeq" id="WP_058118299.1">
    <property type="nucleotide sequence ID" value="NZ_CP011307.1"/>
</dbReference>
<gene>
    <name evidence="2" type="ORF">IB211_02656c</name>
</gene>
<keyword evidence="1" id="KW-1133">Transmembrane helix</keyword>